<dbReference type="Pfam" id="PF04041">
    <property type="entry name" value="Glyco_hydro_130"/>
    <property type="match status" value="2"/>
</dbReference>
<name>A0A2H0CH60_9BACT</name>
<dbReference type="EMBL" id="PCTI01000014">
    <property type="protein sequence ID" value="PIP69079.1"/>
    <property type="molecule type" value="Genomic_DNA"/>
</dbReference>
<keyword evidence="1" id="KW-0328">Glycosyltransferase</keyword>
<comment type="similarity">
    <text evidence="3">Belongs to the glycosyl hydrolase 130 family.</text>
</comment>
<evidence type="ECO:0000256" key="3">
    <source>
        <dbReference type="ARBA" id="ARBA00024356"/>
    </source>
</evidence>
<dbReference type="Proteomes" id="UP000229176">
    <property type="component" value="Unassembled WGS sequence"/>
</dbReference>
<evidence type="ECO:0000256" key="1">
    <source>
        <dbReference type="ARBA" id="ARBA00022676"/>
    </source>
</evidence>
<dbReference type="PANTHER" id="PTHR34106:SF5">
    <property type="entry name" value="GLYCOSIDASE"/>
    <property type="match status" value="1"/>
</dbReference>
<dbReference type="InterPro" id="IPR007184">
    <property type="entry name" value="Mannoside_phosphorylase"/>
</dbReference>
<sequence>MFVVKRLEENPILIPDNDHYWEEFASFNLCPIKHGKFFYGLYRAISAVDVLQNPHQTSVIGIGESKDGIHFKNRIPFIIPEEEWEKFGCEDPRVTFFEGKFYTFYTALSKYPFNAEGIKVAVAISSNLKKVDKRHLVTPFNAKAMTLFPKRINGKIVVMFSYHTDSPPARMVFATLDTIEELWSETFWKKWEENIDDYTIDFKRSIYDHTEVGAPPILTKHGWLIVYSYIQNYFKEGEKIFGVEVALLDLKDIKKILGKTKGPILVPEESYELSGQVANIVFPSGAILEKNTLTIYYGAADTTVCIAKVNVNDLIFNIYNKFKDKYHFKRYIKNPIILPISKNKWESQGTFNPAAILLGGKTHIVYRAMSEDNISSLGYAQSKNGFNITKRLANPIYIPREEFENKKVNNGNSGCEDPRLTQIGKNIYMCYTAFNGIGPPRVAITSISEKDFISNKWNWEKPFLITPQGLDDKDACIFSKKFPLGYFILHRLDNEICGDYLNSLDFKHETVKKCLRIIGPRINTWDSAKVGISAPPIKTKYGWLLLYHGVSKSHSTYRIGCVLLDLKDPAIVLARSSEPIFEPVEDYEKNGVVNNVVFPCGMVVKPARTGGDKLLFIYYGGGDRVVGVATIELDVILKALIHSIKY</sequence>
<dbReference type="CDD" id="cd18611">
    <property type="entry name" value="GH130"/>
    <property type="match status" value="1"/>
</dbReference>
<dbReference type="GO" id="GO:0016757">
    <property type="term" value="F:glycosyltransferase activity"/>
    <property type="evidence" value="ECO:0007669"/>
    <property type="project" value="UniProtKB-KW"/>
</dbReference>
<protein>
    <recommendedName>
        <fullName evidence="6">Glycosidase</fullName>
    </recommendedName>
</protein>
<evidence type="ECO:0000313" key="5">
    <source>
        <dbReference type="Proteomes" id="UP000229176"/>
    </source>
</evidence>
<comment type="caution">
    <text evidence="4">The sequence shown here is derived from an EMBL/GenBank/DDBJ whole genome shotgun (WGS) entry which is preliminary data.</text>
</comment>
<evidence type="ECO:0000313" key="4">
    <source>
        <dbReference type="EMBL" id="PIP69079.1"/>
    </source>
</evidence>
<dbReference type="AlphaFoldDB" id="A0A2H0CH60"/>
<dbReference type="Gene3D" id="2.115.10.20">
    <property type="entry name" value="Glycosyl hydrolase domain, family 43"/>
    <property type="match status" value="2"/>
</dbReference>
<gene>
    <name evidence="4" type="ORF">COW91_01205</name>
</gene>
<evidence type="ECO:0008006" key="6">
    <source>
        <dbReference type="Google" id="ProtNLM"/>
    </source>
</evidence>
<dbReference type="SUPFAM" id="SSF75005">
    <property type="entry name" value="Arabinanase/levansucrase/invertase"/>
    <property type="match status" value="2"/>
</dbReference>
<keyword evidence="2" id="KW-0808">Transferase</keyword>
<organism evidence="4 5">
    <name type="scientific">Candidatus Nomurabacteria bacterium CG22_combo_CG10-13_8_21_14_all_32_8</name>
    <dbReference type="NCBI Taxonomy" id="1974732"/>
    <lineage>
        <taxon>Bacteria</taxon>
        <taxon>Candidatus Nomuraibacteriota</taxon>
    </lineage>
</organism>
<accession>A0A2H0CH60</accession>
<dbReference type="CDD" id="cd18614">
    <property type="entry name" value="GH130"/>
    <property type="match status" value="1"/>
</dbReference>
<dbReference type="InterPro" id="IPR023296">
    <property type="entry name" value="Glyco_hydro_beta-prop_sf"/>
</dbReference>
<evidence type="ECO:0000256" key="2">
    <source>
        <dbReference type="ARBA" id="ARBA00022679"/>
    </source>
</evidence>
<dbReference type="PANTHER" id="PTHR34106">
    <property type="entry name" value="GLYCOSIDASE"/>
    <property type="match status" value="1"/>
</dbReference>
<proteinExistence type="inferred from homology"/>
<reference evidence="4 5" key="1">
    <citation type="submission" date="2017-09" db="EMBL/GenBank/DDBJ databases">
        <title>Depth-based differentiation of microbial function through sediment-hosted aquifers and enrichment of novel symbionts in the deep terrestrial subsurface.</title>
        <authorList>
            <person name="Probst A.J."/>
            <person name="Ladd B."/>
            <person name="Jarett J.K."/>
            <person name="Geller-Mcgrath D.E."/>
            <person name="Sieber C.M."/>
            <person name="Emerson J.B."/>
            <person name="Anantharaman K."/>
            <person name="Thomas B.C."/>
            <person name="Malmstrom R."/>
            <person name="Stieglmeier M."/>
            <person name="Klingl A."/>
            <person name="Woyke T."/>
            <person name="Ryan C.M."/>
            <person name="Banfield J.F."/>
        </authorList>
    </citation>
    <scope>NUCLEOTIDE SEQUENCE [LARGE SCALE GENOMIC DNA]</scope>
    <source>
        <strain evidence="4">CG22_combo_CG10-13_8_21_14_all_32_8</strain>
    </source>
</reference>